<feature type="transmembrane region" description="Helical" evidence="1">
    <location>
        <begin position="89"/>
        <end position="108"/>
    </location>
</feature>
<evidence type="ECO:0000256" key="2">
    <source>
        <dbReference type="SAM" id="SignalP"/>
    </source>
</evidence>
<evidence type="ECO:0000313" key="4">
    <source>
        <dbReference type="Proteomes" id="UP001295462"/>
    </source>
</evidence>
<accession>A0AAU9QYM7</accession>
<feature type="transmembrane region" description="Helical" evidence="1">
    <location>
        <begin position="574"/>
        <end position="593"/>
    </location>
</feature>
<evidence type="ECO:0000313" key="3">
    <source>
        <dbReference type="EMBL" id="CAH1603946.1"/>
    </source>
</evidence>
<feature type="chain" id="PRO_5043930792" evidence="2">
    <location>
        <begin position="22"/>
        <end position="716"/>
    </location>
</feature>
<evidence type="ECO:0000256" key="1">
    <source>
        <dbReference type="SAM" id="Phobius"/>
    </source>
</evidence>
<dbReference type="RefSeq" id="WP_409588114.1">
    <property type="nucleotide sequence ID" value="NZ_CAKMTZ010000002.1"/>
</dbReference>
<sequence>MKNLHSILLIIALFCCSFSFAQEPKLRNYEDDRKVSECHVSSNRDLNAIYKDMNDCVKEDLNKDTELGELYRNLLLPDEPDEVIEDINWLYGFLVIVGMGVWGYKIFISQSEYYRDRIARERSNFIMKAVFVLLFLSIIASVEMFNFVTRTAVNNGLSIPFSQVTTLSKVKSQLTTVSDNAVTSSQSQIQQKALTFNSAVVDQHLCAVAHKQEILSSYGKEIDYKTYLDNPDYAGVSYESDDEIMCIESFLKENDGKSIQELDNSLLLVSAIRECSAKHSTAIKDCGYLNANSSMPELNAAFNKSALKMVDFTNEKIGVECKQDLAMFDGGKGRDEKFVPFCSTLKDGSITTFSSDLNETELQNIFDNNNLTLAKEISSLLAAKLVLSDKEKEKLELNSKTYLLSFQAHVDYFLEIENEKEYYLSEIDNLLDSITYNKGSSRMRTNGRNLRNRSFDSRVYDSSYDYFFAINNDIRVMFDSSSLVQSAIFDDFQFLKDPLLLFGAYYGDEYRVNFNPFKGLQDNYNELMAVGIGMKLVAKMNIRQATINKQPIGIWSLIDTAALYVVLLANAPTFFCYAITGILLGWFFVQISVKLTMVVLEVGTTLFLKQDIIGLLRAYSEIVITLFNQTAILIFSLAKTHMFAVVTLIVLWSQPLLKDGYLSTLAISIVIYIVSIIYLFKALFWVMSYVPKSLATTAEGFKGDINKIIKKAKSVT</sequence>
<reference evidence="3" key="1">
    <citation type="submission" date="2022-01" db="EMBL/GenBank/DDBJ databases">
        <authorList>
            <person name="Lagorce A."/>
        </authorList>
    </citation>
    <scope>NUCLEOTIDE SEQUENCE</scope>
    <source>
        <strain evidence="3">Th15_F1_A12</strain>
    </source>
</reference>
<dbReference type="AlphaFoldDB" id="A0AAU9QYM7"/>
<feature type="transmembrane region" description="Helical" evidence="1">
    <location>
        <begin position="129"/>
        <end position="148"/>
    </location>
</feature>
<keyword evidence="1" id="KW-1133">Transmembrane helix</keyword>
<comment type="caution">
    <text evidence="3">The sequence shown here is derived from an EMBL/GenBank/DDBJ whole genome shotgun (WGS) entry which is preliminary data.</text>
</comment>
<name>A0AAU9QYM7_9VIBR</name>
<dbReference type="EMBL" id="CAKMUD010000149">
    <property type="protein sequence ID" value="CAH1603946.1"/>
    <property type="molecule type" value="Genomic_DNA"/>
</dbReference>
<dbReference type="Proteomes" id="UP001295462">
    <property type="component" value="Unassembled WGS sequence"/>
</dbReference>
<gene>
    <name evidence="3" type="ORF">THF1A12_90050</name>
</gene>
<organism evidence="3 4">
    <name type="scientific">Vibrio jasicida</name>
    <dbReference type="NCBI Taxonomy" id="766224"/>
    <lineage>
        <taxon>Bacteria</taxon>
        <taxon>Pseudomonadati</taxon>
        <taxon>Pseudomonadota</taxon>
        <taxon>Gammaproteobacteria</taxon>
        <taxon>Vibrionales</taxon>
        <taxon>Vibrionaceae</taxon>
        <taxon>Vibrio</taxon>
    </lineage>
</organism>
<keyword evidence="2" id="KW-0732">Signal</keyword>
<proteinExistence type="predicted"/>
<protein>
    <submittedName>
        <fullName evidence="3">Uncharacterized protein</fullName>
    </submittedName>
</protein>
<keyword evidence="1" id="KW-0472">Membrane</keyword>
<keyword evidence="1" id="KW-0812">Transmembrane</keyword>
<feature type="transmembrane region" description="Helical" evidence="1">
    <location>
        <begin position="665"/>
        <end position="686"/>
    </location>
</feature>
<feature type="transmembrane region" description="Helical" evidence="1">
    <location>
        <begin position="631"/>
        <end position="653"/>
    </location>
</feature>
<feature type="signal peptide" evidence="2">
    <location>
        <begin position="1"/>
        <end position="21"/>
    </location>
</feature>